<gene>
    <name evidence="2" type="ORF">P167DRAFT_549910</name>
</gene>
<dbReference type="AlphaFoldDB" id="A0A3N4KFZ3"/>
<feature type="region of interest" description="Disordered" evidence="1">
    <location>
        <begin position="76"/>
        <end position="135"/>
    </location>
</feature>
<protein>
    <submittedName>
        <fullName evidence="2">Uncharacterized protein</fullName>
    </submittedName>
</protein>
<organism evidence="2 3">
    <name type="scientific">Morchella conica CCBAS932</name>
    <dbReference type="NCBI Taxonomy" id="1392247"/>
    <lineage>
        <taxon>Eukaryota</taxon>
        <taxon>Fungi</taxon>
        <taxon>Dikarya</taxon>
        <taxon>Ascomycota</taxon>
        <taxon>Pezizomycotina</taxon>
        <taxon>Pezizomycetes</taxon>
        <taxon>Pezizales</taxon>
        <taxon>Morchellaceae</taxon>
        <taxon>Morchella</taxon>
    </lineage>
</organism>
<name>A0A3N4KFZ3_9PEZI</name>
<dbReference type="Proteomes" id="UP000277580">
    <property type="component" value="Unassembled WGS sequence"/>
</dbReference>
<dbReference type="OrthoDB" id="10373431at2759"/>
<evidence type="ECO:0000313" key="2">
    <source>
        <dbReference type="EMBL" id="RPB07271.1"/>
    </source>
</evidence>
<reference evidence="2 3" key="1">
    <citation type="journal article" date="2018" name="Nat. Ecol. Evol.">
        <title>Pezizomycetes genomes reveal the molecular basis of ectomycorrhizal truffle lifestyle.</title>
        <authorList>
            <person name="Murat C."/>
            <person name="Payen T."/>
            <person name="Noel B."/>
            <person name="Kuo A."/>
            <person name="Morin E."/>
            <person name="Chen J."/>
            <person name="Kohler A."/>
            <person name="Krizsan K."/>
            <person name="Balestrini R."/>
            <person name="Da Silva C."/>
            <person name="Montanini B."/>
            <person name="Hainaut M."/>
            <person name="Levati E."/>
            <person name="Barry K.W."/>
            <person name="Belfiori B."/>
            <person name="Cichocki N."/>
            <person name="Clum A."/>
            <person name="Dockter R.B."/>
            <person name="Fauchery L."/>
            <person name="Guy J."/>
            <person name="Iotti M."/>
            <person name="Le Tacon F."/>
            <person name="Lindquist E.A."/>
            <person name="Lipzen A."/>
            <person name="Malagnac F."/>
            <person name="Mello A."/>
            <person name="Molinier V."/>
            <person name="Miyauchi S."/>
            <person name="Poulain J."/>
            <person name="Riccioni C."/>
            <person name="Rubini A."/>
            <person name="Sitrit Y."/>
            <person name="Splivallo R."/>
            <person name="Traeger S."/>
            <person name="Wang M."/>
            <person name="Zifcakova L."/>
            <person name="Wipf D."/>
            <person name="Zambonelli A."/>
            <person name="Paolocci F."/>
            <person name="Nowrousian M."/>
            <person name="Ottonello S."/>
            <person name="Baldrian P."/>
            <person name="Spatafora J.W."/>
            <person name="Henrissat B."/>
            <person name="Nagy L.G."/>
            <person name="Aury J.M."/>
            <person name="Wincker P."/>
            <person name="Grigoriev I.V."/>
            <person name="Bonfante P."/>
            <person name="Martin F.M."/>
        </authorList>
    </citation>
    <scope>NUCLEOTIDE SEQUENCE [LARGE SCALE GENOMIC DNA]</scope>
    <source>
        <strain evidence="2 3">CCBAS932</strain>
    </source>
</reference>
<feature type="compositionally biased region" description="Polar residues" evidence="1">
    <location>
        <begin position="95"/>
        <end position="109"/>
    </location>
</feature>
<evidence type="ECO:0000313" key="3">
    <source>
        <dbReference type="Proteomes" id="UP000277580"/>
    </source>
</evidence>
<dbReference type="InParanoid" id="A0A3N4KFZ3"/>
<keyword evidence="3" id="KW-1185">Reference proteome</keyword>
<accession>A0A3N4KFZ3</accession>
<proteinExistence type="predicted"/>
<evidence type="ECO:0000256" key="1">
    <source>
        <dbReference type="SAM" id="MobiDB-lite"/>
    </source>
</evidence>
<dbReference type="EMBL" id="ML119189">
    <property type="protein sequence ID" value="RPB07271.1"/>
    <property type="molecule type" value="Genomic_DNA"/>
</dbReference>
<sequence length="285" mass="32194">MNSYEHYIDGGLQYTQRATENRRILEDNPDFVEAVHNGQHTFYNIRTGGFFADPTVEHNEGHRSLAFASGSYSSLGSAETQPFPSTHHRGVSSIPEYSSSGSDPSTESWGASHASREYRNKPLNTPNRAWKRTPSPLRQGINAEIMPADLAAEILECVDLYEPATLMAVGLTLEHIEEARRVHYGLRRELDAEDQERAEELYEQVAESAQILTSPYTGSVSNLSYYKSEPEHGMIRRYSSFRRPMERVSRFCSRMLNKSKMIPVVMAVGGEARCEMCSCRIGFRL</sequence>